<dbReference type="RefSeq" id="WP_183539991.1">
    <property type="nucleotide sequence ID" value="NZ_JACHHV010000016.1"/>
</dbReference>
<comment type="caution">
    <text evidence="6">The sequence shown here is derived from an EMBL/GenBank/DDBJ whole genome shotgun (WGS) entry which is preliminary data.</text>
</comment>
<reference evidence="6 7" key="1">
    <citation type="submission" date="2020-08" db="EMBL/GenBank/DDBJ databases">
        <title>Genomic Encyclopedia of Type Strains, Phase IV (KMG-IV): sequencing the most valuable type-strain genomes for metagenomic binning, comparative biology and taxonomic classification.</title>
        <authorList>
            <person name="Goeker M."/>
        </authorList>
    </citation>
    <scope>NUCLEOTIDE SEQUENCE [LARGE SCALE GENOMIC DNA]</scope>
    <source>
        <strain evidence="6 7">DSM 14925</strain>
    </source>
</reference>
<keyword evidence="4" id="KW-0812">Transmembrane</keyword>
<dbReference type="PANTHER" id="PTHR11361:SF152">
    <property type="entry name" value="DNA MISMATCH REPAIR PROTEIN"/>
    <property type="match status" value="1"/>
</dbReference>
<keyword evidence="4" id="KW-1133">Transmembrane helix</keyword>
<dbReference type="SUPFAM" id="SSF52540">
    <property type="entry name" value="P-loop containing nucleoside triphosphate hydrolases"/>
    <property type="match status" value="1"/>
</dbReference>
<dbReference type="AlphaFoldDB" id="A0A841C763"/>
<dbReference type="EMBL" id="JACHHV010000016">
    <property type="protein sequence ID" value="MBB5888184.1"/>
    <property type="molecule type" value="Genomic_DNA"/>
</dbReference>
<evidence type="ECO:0000259" key="5">
    <source>
        <dbReference type="SMART" id="SM00534"/>
    </source>
</evidence>
<keyword evidence="4" id="KW-0472">Membrane</keyword>
<accession>A0A841C763</accession>
<evidence type="ECO:0000256" key="1">
    <source>
        <dbReference type="ARBA" id="ARBA00022741"/>
    </source>
</evidence>
<dbReference type="PANTHER" id="PTHR11361">
    <property type="entry name" value="DNA MISMATCH REPAIR PROTEIN MUTS FAMILY MEMBER"/>
    <property type="match status" value="1"/>
</dbReference>
<dbReference type="GO" id="GO:0030983">
    <property type="term" value="F:mismatched DNA binding"/>
    <property type="evidence" value="ECO:0007669"/>
    <property type="project" value="InterPro"/>
</dbReference>
<protein>
    <submittedName>
        <fullName evidence="6">ABC-type iron transport system FetAB ATPase subunit</fullName>
    </submittedName>
</protein>
<dbReference type="Proteomes" id="UP000562464">
    <property type="component" value="Unassembled WGS sequence"/>
</dbReference>
<dbReference type="SMART" id="SM00534">
    <property type="entry name" value="MUTSac"/>
    <property type="match status" value="1"/>
</dbReference>
<dbReference type="GO" id="GO:0006298">
    <property type="term" value="P:mismatch repair"/>
    <property type="evidence" value="ECO:0007669"/>
    <property type="project" value="InterPro"/>
</dbReference>
<name>A0A841C763_9LACT</name>
<dbReference type="InterPro" id="IPR000432">
    <property type="entry name" value="DNA_mismatch_repair_MutS_C"/>
</dbReference>
<feature type="transmembrane region" description="Helical" evidence="4">
    <location>
        <begin position="165"/>
        <end position="182"/>
    </location>
</feature>
<sequence length="544" mass="62337">MVFGIFIGIAFVFLSLSVNLITNYFEAQKTKKSLKKMWGTLLHTQKRRGDTVDSLASSFLVRKKNILYDCYIDDDTWDNLDLQQIFSQINSTQTSLGGELLYSKMRLLKFSIDDDFENLKSYLLENESVRERIQNVLAKLGKKNNNLTFQIVYGSGLQKVRYDRMYIILGLLPALSLLTAFINNILGSLIFIFSVSFNIIFYVFRKYSLELELERMSYLVRIIHVSNVLKKLDFPDSNVLARDLNKFKILNFLGYAFNYKTDVSETSIIFEYINAIFMIPFIAYSQLNSKLFKYNDSIKEILDIISNLDAAISNLNYLEYSIYHCKPIFSNEKGLKAKEIYHPLLKNPVSNSIKFYNNIVISGDNASGKSTFMRTTAINCILAQSLNFALAKYFSLSYGGVSSSINIGDNVMNGESHFVAEGKRIKILIDNLSSDKFNYLFLDEIFSGTNSAERVSIGTSLMNWLKNENCLYMITTHDIELIKSGIDFNKYYYFTSSQTTNKSDYKIREGISTTTNAIATLENLNYPNKIISESKLKLKEFITV</sequence>
<feature type="domain" description="DNA mismatch repair proteins mutS family" evidence="5">
    <location>
        <begin position="356"/>
        <end position="539"/>
    </location>
</feature>
<proteinExistence type="predicted"/>
<evidence type="ECO:0000256" key="4">
    <source>
        <dbReference type="SAM" id="Phobius"/>
    </source>
</evidence>
<evidence type="ECO:0000313" key="6">
    <source>
        <dbReference type="EMBL" id="MBB5888184.1"/>
    </source>
</evidence>
<dbReference type="InterPro" id="IPR027417">
    <property type="entry name" value="P-loop_NTPase"/>
</dbReference>
<evidence type="ECO:0000256" key="3">
    <source>
        <dbReference type="ARBA" id="ARBA00023125"/>
    </source>
</evidence>
<evidence type="ECO:0000256" key="2">
    <source>
        <dbReference type="ARBA" id="ARBA00022840"/>
    </source>
</evidence>
<evidence type="ECO:0000313" key="7">
    <source>
        <dbReference type="Proteomes" id="UP000562464"/>
    </source>
</evidence>
<dbReference type="GO" id="GO:0005829">
    <property type="term" value="C:cytosol"/>
    <property type="evidence" value="ECO:0007669"/>
    <property type="project" value="TreeGrafter"/>
</dbReference>
<keyword evidence="2" id="KW-0067">ATP-binding</keyword>
<keyword evidence="7" id="KW-1185">Reference proteome</keyword>
<keyword evidence="1" id="KW-0547">Nucleotide-binding</keyword>
<gene>
    <name evidence="6" type="ORF">HNQ37_001076</name>
</gene>
<dbReference type="Gene3D" id="3.40.50.300">
    <property type="entry name" value="P-loop containing nucleotide triphosphate hydrolases"/>
    <property type="match status" value="1"/>
</dbReference>
<keyword evidence="3" id="KW-0238">DNA-binding</keyword>
<dbReference type="Pfam" id="PF00488">
    <property type="entry name" value="MutS_V"/>
    <property type="match status" value="1"/>
</dbReference>
<dbReference type="GO" id="GO:0140664">
    <property type="term" value="F:ATP-dependent DNA damage sensor activity"/>
    <property type="evidence" value="ECO:0007669"/>
    <property type="project" value="InterPro"/>
</dbReference>
<feature type="transmembrane region" description="Helical" evidence="4">
    <location>
        <begin position="6"/>
        <end position="25"/>
    </location>
</feature>
<dbReference type="GO" id="GO:0005524">
    <property type="term" value="F:ATP binding"/>
    <property type="evidence" value="ECO:0007669"/>
    <property type="project" value="UniProtKB-KW"/>
</dbReference>
<organism evidence="6 7">
    <name type="scientific">Lactovum miscens</name>
    <dbReference type="NCBI Taxonomy" id="190387"/>
    <lineage>
        <taxon>Bacteria</taxon>
        <taxon>Bacillati</taxon>
        <taxon>Bacillota</taxon>
        <taxon>Bacilli</taxon>
        <taxon>Lactobacillales</taxon>
        <taxon>Streptococcaceae</taxon>
        <taxon>Lactovum</taxon>
    </lineage>
</organism>
<dbReference type="InterPro" id="IPR045076">
    <property type="entry name" value="MutS"/>
</dbReference>